<gene>
    <name evidence="1" type="ORF">MANES_14G012605v8</name>
</gene>
<reference evidence="2" key="1">
    <citation type="journal article" date="2016" name="Nat. Biotechnol.">
        <title>Sequencing wild and cultivated cassava and related species reveals extensive interspecific hybridization and genetic diversity.</title>
        <authorList>
            <person name="Bredeson J.V."/>
            <person name="Lyons J.B."/>
            <person name="Prochnik S.E."/>
            <person name="Wu G.A."/>
            <person name="Ha C.M."/>
            <person name="Edsinger-Gonzales E."/>
            <person name="Grimwood J."/>
            <person name="Schmutz J."/>
            <person name="Rabbi I.Y."/>
            <person name="Egesi C."/>
            <person name="Nauluvula P."/>
            <person name="Lebot V."/>
            <person name="Ndunguru J."/>
            <person name="Mkamilo G."/>
            <person name="Bart R.S."/>
            <person name="Setter T.L."/>
            <person name="Gleadow R.M."/>
            <person name="Kulakow P."/>
            <person name="Ferguson M.E."/>
            <person name="Rounsley S."/>
            <person name="Rokhsar D.S."/>
        </authorList>
    </citation>
    <scope>NUCLEOTIDE SEQUENCE [LARGE SCALE GENOMIC DNA]</scope>
    <source>
        <strain evidence="2">cv. AM560-2</strain>
    </source>
</reference>
<proteinExistence type="predicted"/>
<keyword evidence="2" id="KW-1185">Reference proteome</keyword>
<dbReference type="EMBL" id="CM004400">
    <property type="protein sequence ID" value="KAG8638218.1"/>
    <property type="molecule type" value="Genomic_DNA"/>
</dbReference>
<accession>A0ACB7GD16</accession>
<sequence>MDFDRGCSWGDICGSLSQMVFQCSMLHGLFTCGMLIAKTIVILIICSAKMEQTVFGHGPVKYHGMAV</sequence>
<organism evidence="1 2">
    <name type="scientific">Manihot esculenta</name>
    <name type="common">Cassava</name>
    <name type="synonym">Jatropha manihot</name>
    <dbReference type="NCBI Taxonomy" id="3983"/>
    <lineage>
        <taxon>Eukaryota</taxon>
        <taxon>Viridiplantae</taxon>
        <taxon>Streptophyta</taxon>
        <taxon>Embryophyta</taxon>
        <taxon>Tracheophyta</taxon>
        <taxon>Spermatophyta</taxon>
        <taxon>Magnoliopsida</taxon>
        <taxon>eudicotyledons</taxon>
        <taxon>Gunneridae</taxon>
        <taxon>Pentapetalae</taxon>
        <taxon>rosids</taxon>
        <taxon>fabids</taxon>
        <taxon>Malpighiales</taxon>
        <taxon>Euphorbiaceae</taxon>
        <taxon>Crotonoideae</taxon>
        <taxon>Manihoteae</taxon>
        <taxon>Manihot</taxon>
    </lineage>
</organism>
<comment type="caution">
    <text evidence="1">The sequence shown here is derived from an EMBL/GenBank/DDBJ whole genome shotgun (WGS) entry which is preliminary data.</text>
</comment>
<dbReference type="Proteomes" id="UP000091857">
    <property type="component" value="Chromosome 14"/>
</dbReference>
<name>A0ACB7GD16_MANES</name>
<evidence type="ECO:0000313" key="1">
    <source>
        <dbReference type="EMBL" id="KAG8638218.1"/>
    </source>
</evidence>
<evidence type="ECO:0000313" key="2">
    <source>
        <dbReference type="Proteomes" id="UP000091857"/>
    </source>
</evidence>
<protein>
    <submittedName>
        <fullName evidence="1">Uncharacterized protein</fullName>
    </submittedName>
</protein>